<dbReference type="Gene3D" id="3.40.50.2300">
    <property type="match status" value="1"/>
</dbReference>
<sequence length="149" mass="16307">MFESILLVCTANVCRSPLAEALFKQHLPAKHIASAGIKVDALGYGGRPADVGAIDIAKQFSLNLEQHGAQQLTAELAEQFDLILVMNPTHQQQVLETAPTLGAKTLLVGQWIGLSAIDDPFNQDTVAFERCYHDLHRATLSWKDKLKTS</sequence>
<evidence type="ECO:0000256" key="4">
    <source>
        <dbReference type="ARBA" id="ARBA00022912"/>
    </source>
</evidence>
<dbReference type="SUPFAM" id="SSF52788">
    <property type="entry name" value="Phosphotyrosine protein phosphatases I"/>
    <property type="match status" value="1"/>
</dbReference>
<gene>
    <name evidence="7" type="ORF">JQC93_07685</name>
</gene>
<dbReference type="Pfam" id="PF01451">
    <property type="entry name" value="LMWPc"/>
    <property type="match status" value="1"/>
</dbReference>
<feature type="domain" description="Phosphotyrosine protein phosphatase I" evidence="6">
    <location>
        <begin position="3"/>
        <end position="145"/>
    </location>
</feature>
<dbReference type="RefSeq" id="WP_205157872.1">
    <property type="nucleotide sequence ID" value="NZ_JAFEUM010000002.1"/>
</dbReference>
<protein>
    <recommendedName>
        <fullName evidence="2">protein-tyrosine-phosphatase</fullName>
        <ecNumber evidence="2">3.1.3.48</ecNumber>
    </recommendedName>
</protein>
<comment type="similarity">
    <text evidence="1">Belongs to the low molecular weight phosphotyrosine protein phosphatase family.</text>
</comment>
<dbReference type="EC" id="3.1.3.48" evidence="2"/>
<dbReference type="EMBL" id="JAFEUM010000002">
    <property type="protein sequence ID" value="MBM7036293.1"/>
    <property type="molecule type" value="Genomic_DNA"/>
</dbReference>
<dbReference type="Proteomes" id="UP000809621">
    <property type="component" value="Unassembled WGS sequence"/>
</dbReference>
<dbReference type="InterPro" id="IPR050438">
    <property type="entry name" value="LMW_PTPase"/>
</dbReference>
<keyword evidence="3" id="KW-0378">Hydrolase</keyword>
<dbReference type="InterPro" id="IPR017867">
    <property type="entry name" value="Tyr_phospatase_low_mol_wt"/>
</dbReference>
<accession>A0ABS2HJE9</accession>
<dbReference type="PANTHER" id="PTHR11717:SF31">
    <property type="entry name" value="LOW MOLECULAR WEIGHT PROTEIN-TYROSINE-PHOSPHATASE ETP-RELATED"/>
    <property type="match status" value="1"/>
</dbReference>
<dbReference type="InterPro" id="IPR036196">
    <property type="entry name" value="Ptyr_pPase_sf"/>
</dbReference>
<dbReference type="PANTHER" id="PTHR11717">
    <property type="entry name" value="LOW MOLECULAR WEIGHT PROTEIN TYROSINE PHOSPHATASE"/>
    <property type="match status" value="1"/>
</dbReference>
<evidence type="ECO:0000313" key="7">
    <source>
        <dbReference type="EMBL" id="MBM7036293.1"/>
    </source>
</evidence>
<evidence type="ECO:0000256" key="2">
    <source>
        <dbReference type="ARBA" id="ARBA00013064"/>
    </source>
</evidence>
<proteinExistence type="inferred from homology"/>
<evidence type="ECO:0000259" key="6">
    <source>
        <dbReference type="SMART" id="SM00226"/>
    </source>
</evidence>
<evidence type="ECO:0000256" key="5">
    <source>
        <dbReference type="ARBA" id="ARBA00051722"/>
    </source>
</evidence>
<evidence type="ECO:0000256" key="3">
    <source>
        <dbReference type="ARBA" id="ARBA00022801"/>
    </source>
</evidence>
<keyword evidence="8" id="KW-1185">Reference proteome</keyword>
<dbReference type="InterPro" id="IPR023485">
    <property type="entry name" value="Ptyr_pPase"/>
</dbReference>
<dbReference type="PRINTS" id="PR00719">
    <property type="entry name" value="LMWPTPASE"/>
</dbReference>
<name>A0ABS2HJE9_9VIBR</name>
<keyword evidence="4" id="KW-0904">Protein phosphatase</keyword>
<comment type="catalytic activity">
    <reaction evidence="5">
        <text>O-phospho-L-tyrosyl-[protein] + H2O = L-tyrosyl-[protein] + phosphate</text>
        <dbReference type="Rhea" id="RHEA:10684"/>
        <dbReference type="Rhea" id="RHEA-COMP:10136"/>
        <dbReference type="Rhea" id="RHEA-COMP:20101"/>
        <dbReference type="ChEBI" id="CHEBI:15377"/>
        <dbReference type="ChEBI" id="CHEBI:43474"/>
        <dbReference type="ChEBI" id="CHEBI:46858"/>
        <dbReference type="ChEBI" id="CHEBI:61978"/>
        <dbReference type="EC" id="3.1.3.48"/>
    </reaction>
</comment>
<organism evidence="7 8">
    <name type="scientific">Vibrio ulleungensis</name>
    <dbReference type="NCBI Taxonomy" id="2807619"/>
    <lineage>
        <taxon>Bacteria</taxon>
        <taxon>Pseudomonadati</taxon>
        <taxon>Pseudomonadota</taxon>
        <taxon>Gammaproteobacteria</taxon>
        <taxon>Vibrionales</taxon>
        <taxon>Vibrionaceae</taxon>
        <taxon>Vibrio</taxon>
    </lineage>
</organism>
<dbReference type="CDD" id="cd16343">
    <property type="entry name" value="LMWPTP"/>
    <property type="match status" value="1"/>
</dbReference>
<reference evidence="7 8" key="1">
    <citation type="submission" date="2021-02" db="EMBL/GenBank/DDBJ databases">
        <authorList>
            <person name="Park J.-S."/>
        </authorList>
    </citation>
    <scope>NUCLEOTIDE SEQUENCE [LARGE SCALE GENOMIC DNA]</scope>
    <source>
        <strain evidence="7 8">188UL20-2</strain>
    </source>
</reference>
<evidence type="ECO:0000313" key="8">
    <source>
        <dbReference type="Proteomes" id="UP000809621"/>
    </source>
</evidence>
<dbReference type="SMART" id="SM00226">
    <property type="entry name" value="LMWPc"/>
    <property type="match status" value="1"/>
</dbReference>
<evidence type="ECO:0000256" key="1">
    <source>
        <dbReference type="ARBA" id="ARBA00011063"/>
    </source>
</evidence>
<comment type="caution">
    <text evidence="7">The sequence shown here is derived from an EMBL/GenBank/DDBJ whole genome shotgun (WGS) entry which is preliminary data.</text>
</comment>